<protein>
    <recommendedName>
        <fullName evidence="4">SHOCT domain-containing protein</fullName>
    </recommendedName>
</protein>
<feature type="compositionally biased region" description="Basic and acidic residues" evidence="1">
    <location>
        <begin position="10"/>
        <end position="20"/>
    </location>
</feature>
<evidence type="ECO:0000256" key="1">
    <source>
        <dbReference type="SAM" id="MobiDB-lite"/>
    </source>
</evidence>
<evidence type="ECO:0000313" key="2">
    <source>
        <dbReference type="EMBL" id="OGI42143.1"/>
    </source>
</evidence>
<dbReference type="EMBL" id="MFST01000159">
    <property type="protein sequence ID" value="OGI42143.1"/>
    <property type="molecule type" value="Genomic_DNA"/>
</dbReference>
<feature type="compositionally biased region" description="Basic and acidic residues" evidence="1">
    <location>
        <begin position="79"/>
        <end position="88"/>
    </location>
</feature>
<evidence type="ECO:0008006" key="4">
    <source>
        <dbReference type="Google" id="ProtNLM"/>
    </source>
</evidence>
<name>A0A1F6TAJ5_9PROT</name>
<gene>
    <name evidence="2" type="ORF">A2V92_06890</name>
</gene>
<feature type="region of interest" description="Disordered" evidence="1">
    <location>
        <begin position="1"/>
        <end position="88"/>
    </location>
</feature>
<proteinExistence type="predicted"/>
<reference evidence="2 3" key="1">
    <citation type="journal article" date="2016" name="Nat. Commun.">
        <title>Thousands of microbial genomes shed light on interconnected biogeochemical processes in an aquifer system.</title>
        <authorList>
            <person name="Anantharaman K."/>
            <person name="Brown C.T."/>
            <person name="Hug L.A."/>
            <person name="Sharon I."/>
            <person name="Castelle C.J."/>
            <person name="Probst A.J."/>
            <person name="Thomas B.C."/>
            <person name="Singh A."/>
            <person name="Wilkins M.J."/>
            <person name="Karaoz U."/>
            <person name="Brodie E.L."/>
            <person name="Williams K.H."/>
            <person name="Hubbard S.S."/>
            <person name="Banfield J.F."/>
        </authorList>
    </citation>
    <scope>NUCLEOTIDE SEQUENCE [LARGE SCALE GENOMIC DNA]</scope>
</reference>
<accession>A0A1F6TAJ5</accession>
<dbReference type="AlphaFoldDB" id="A0A1F6TAJ5"/>
<feature type="compositionally biased region" description="Basic and acidic residues" evidence="1">
    <location>
        <begin position="30"/>
        <end position="69"/>
    </location>
</feature>
<sequence>MPPPAVRDPGVNDRQTRQQERIGQGVRSGELTKEEAKDLAAEQRAIRKEERAYKSDGKLTGEERKDLHQDQNAASKDIYQGKHDAEKR</sequence>
<dbReference type="Proteomes" id="UP000179344">
    <property type="component" value="Unassembled WGS sequence"/>
</dbReference>
<evidence type="ECO:0000313" key="3">
    <source>
        <dbReference type="Proteomes" id="UP000179344"/>
    </source>
</evidence>
<organism evidence="2 3">
    <name type="scientific">Candidatus Muproteobacteria bacterium RBG_16_65_31</name>
    <dbReference type="NCBI Taxonomy" id="1817759"/>
    <lineage>
        <taxon>Bacteria</taxon>
        <taxon>Pseudomonadati</taxon>
        <taxon>Pseudomonadota</taxon>
        <taxon>Candidatus Muproteobacteria</taxon>
    </lineage>
</organism>
<comment type="caution">
    <text evidence="2">The sequence shown here is derived from an EMBL/GenBank/DDBJ whole genome shotgun (WGS) entry which is preliminary data.</text>
</comment>